<dbReference type="OrthoDB" id="9791620at2"/>
<name>A0A4V1M6Z6_9BACT</name>
<dbReference type="InterPro" id="IPR052018">
    <property type="entry name" value="PHP_domain"/>
</dbReference>
<sequence length="934" mass="106831">MSNPIPYKGTRWFKCDLHLHTPASKCFQDQSVTPEQWVQRAIDQGLNCVAITDHNTGAQIDLIKVAAQGTGLVVFPGVEITCDTSKVHLLILFDLEKTTDDVNDFLIRCGIDRSMFSDQLASTTKTIFEVSAIAHNSGGIVIPAHIDEFNGLGSISNDNLNAFFDYPYINAVQVVHKAFLNPALQTNNNEDLRTYLNEYYDNPSPVIDYTKMGEWYRPVKVALSKKVAITTFSDNPHEPKNSKHGLDGIGKRFTWIKMDENPTLEGLRQAFLLPEFRVKNDFDTKSNPHTFPDLWIKSISIRDTTITGNISPLEINFSPQLTTIIGGRGSGKSSIIRFIRGLFNRVADLSTLSDILNDHNEFYKHTDQRTKKGVLNSNSEIEVEFVRNTVLYKIRATRITNSQNQTVSIHKLDTQTNQWELVQSEGFLDFFQYEQYSQKQIYEIAQEPNSLRERIDRSIIAMDSLKNEREVIKKEFFEKAASIRTIQQQISGKGRIQTEIADLNERVKLFQQSGISSLLVSKEKFSLQKEIIDSFVTEAQRKEGELSLLESSLELPDLSYEIFEERHSTELKQSSKKLIEGYTELKKQLEEIKQKAEELRMEFETQLSATVWKSDFDQNQATFDQKREELESQGIKEISNFEIISSAKTQKEKELEKVIEIELGLASEIGKRDQLQADYLEKAKQINQARRTYIDNLLPTDKIKVSINFLRNKADFIQKLRSIIQRPDRFEDDVDFLADKCFNGNTEQKINEVREIFRKIRRMEKVSEVSGHFENLVRGMTDAQMDELELLLPEDEVEIKYKPSGATSFKPLSTASAGQKTTAVLTFILSQGELPLILDQPEDDLDNRLVYELIVDRLRQAKETRQIIVVTHNANIPVNGDAEYVVSMNSDSKTLEVLYSGSVEQANIKKEICDVMEGSEQAFDMRSKRYKQIS</sequence>
<gene>
    <name evidence="3" type="ORF">ESA94_21040</name>
</gene>
<dbReference type="InterPro" id="IPR054787">
    <property type="entry name" value="TrlF_ATPase"/>
</dbReference>
<comment type="caution">
    <text evidence="3">The sequence shown here is derived from an EMBL/GenBank/DDBJ whole genome shotgun (WGS) entry which is preliminary data.</text>
</comment>
<dbReference type="Gene3D" id="3.40.50.300">
    <property type="entry name" value="P-loop containing nucleotide triphosphate hydrolases"/>
    <property type="match status" value="2"/>
</dbReference>
<accession>A0A4V1M6Z6</accession>
<keyword evidence="4" id="KW-1185">Reference proteome</keyword>
<dbReference type="InterPro" id="IPR003141">
    <property type="entry name" value="Pol/His_phosphatase_N"/>
</dbReference>
<dbReference type="InterPro" id="IPR004013">
    <property type="entry name" value="PHP_dom"/>
</dbReference>
<evidence type="ECO:0000259" key="2">
    <source>
        <dbReference type="SMART" id="SM00481"/>
    </source>
</evidence>
<dbReference type="GO" id="GO:0004534">
    <property type="term" value="F:5'-3' RNA exonuclease activity"/>
    <property type="evidence" value="ECO:0007669"/>
    <property type="project" value="TreeGrafter"/>
</dbReference>
<proteinExistence type="predicted"/>
<dbReference type="InterPro" id="IPR016195">
    <property type="entry name" value="Pol/histidinol_Pase-like"/>
</dbReference>
<dbReference type="InterPro" id="IPR027417">
    <property type="entry name" value="P-loop_NTPase"/>
</dbReference>
<dbReference type="NCBIfam" id="NF045780">
    <property type="entry name" value="TrlF_fam_ATP"/>
    <property type="match status" value="1"/>
</dbReference>
<dbReference type="EMBL" id="SDHW01000010">
    <property type="protein sequence ID" value="RXK57540.1"/>
    <property type="molecule type" value="Genomic_DNA"/>
</dbReference>
<dbReference type="Pfam" id="PF02811">
    <property type="entry name" value="PHP"/>
    <property type="match status" value="1"/>
</dbReference>
<evidence type="ECO:0000313" key="3">
    <source>
        <dbReference type="EMBL" id="RXK57540.1"/>
    </source>
</evidence>
<evidence type="ECO:0000256" key="1">
    <source>
        <dbReference type="SAM" id="Coils"/>
    </source>
</evidence>
<dbReference type="PANTHER" id="PTHR42924:SF3">
    <property type="entry name" value="POLYMERASE_HISTIDINOL PHOSPHATASE N-TERMINAL DOMAIN-CONTAINING PROTEIN"/>
    <property type="match status" value="1"/>
</dbReference>
<dbReference type="SUPFAM" id="SSF89550">
    <property type="entry name" value="PHP domain-like"/>
    <property type="match status" value="1"/>
</dbReference>
<keyword evidence="1" id="KW-0175">Coiled coil</keyword>
<dbReference type="SMART" id="SM00481">
    <property type="entry name" value="POLIIIAc"/>
    <property type="match status" value="1"/>
</dbReference>
<reference evidence="3 4" key="1">
    <citation type="submission" date="2019-01" db="EMBL/GenBank/DDBJ databases">
        <title>Lacibacter sp. strain TTM-7.</title>
        <authorList>
            <person name="Chen W.-M."/>
        </authorList>
    </citation>
    <scope>NUCLEOTIDE SEQUENCE [LARGE SCALE GENOMIC DNA]</scope>
    <source>
        <strain evidence="3 4">TTM-7</strain>
    </source>
</reference>
<organism evidence="3 4">
    <name type="scientific">Lacibacter luteus</name>
    <dbReference type="NCBI Taxonomy" id="2508719"/>
    <lineage>
        <taxon>Bacteria</taxon>
        <taxon>Pseudomonadati</taxon>
        <taxon>Bacteroidota</taxon>
        <taxon>Chitinophagia</taxon>
        <taxon>Chitinophagales</taxon>
        <taxon>Chitinophagaceae</taxon>
        <taxon>Lacibacter</taxon>
    </lineage>
</organism>
<dbReference type="InterPro" id="IPR038729">
    <property type="entry name" value="Rad50/SbcC_AAA"/>
</dbReference>
<protein>
    <submittedName>
        <fullName evidence="3">PHP domain-containing protein</fullName>
    </submittedName>
</protein>
<dbReference type="Gene3D" id="3.20.20.140">
    <property type="entry name" value="Metal-dependent hydrolases"/>
    <property type="match status" value="1"/>
</dbReference>
<dbReference type="GO" id="GO:0035312">
    <property type="term" value="F:5'-3' DNA exonuclease activity"/>
    <property type="evidence" value="ECO:0007669"/>
    <property type="project" value="TreeGrafter"/>
</dbReference>
<dbReference type="PANTHER" id="PTHR42924">
    <property type="entry name" value="EXONUCLEASE"/>
    <property type="match status" value="1"/>
</dbReference>
<dbReference type="RefSeq" id="WP_129132939.1">
    <property type="nucleotide sequence ID" value="NZ_SDHW01000010.1"/>
</dbReference>
<dbReference type="AlphaFoldDB" id="A0A4V1M6Z6"/>
<feature type="domain" description="Polymerase/histidinol phosphatase N-terminal" evidence="2">
    <location>
        <begin position="15"/>
        <end position="84"/>
    </location>
</feature>
<dbReference type="GO" id="GO:0006302">
    <property type="term" value="P:double-strand break repair"/>
    <property type="evidence" value="ECO:0007669"/>
    <property type="project" value="InterPro"/>
</dbReference>
<dbReference type="Proteomes" id="UP000290204">
    <property type="component" value="Unassembled WGS sequence"/>
</dbReference>
<feature type="coiled-coil region" evidence="1">
    <location>
        <begin position="575"/>
        <end position="609"/>
    </location>
</feature>
<dbReference type="GO" id="GO:0016887">
    <property type="term" value="F:ATP hydrolysis activity"/>
    <property type="evidence" value="ECO:0007669"/>
    <property type="project" value="InterPro"/>
</dbReference>
<dbReference type="SUPFAM" id="SSF52540">
    <property type="entry name" value="P-loop containing nucleoside triphosphate hydrolases"/>
    <property type="match status" value="1"/>
</dbReference>
<dbReference type="Pfam" id="PF13476">
    <property type="entry name" value="AAA_23"/>
    <property type="match status" value="1"/>
</dbReference>
<evidence type="ECO:0000313" key="4">
    <source>
        <dbReference type="Proteomes" id="UP000290204"/>
    </source>
</evidence>